<proteinExistence type="predicted"/>
<comment type="caution">
    <text evidence="1">The sequence shown here is derived from an EMBL/GenBank/DDBJ whole genome shotgun (WGS) entry which is preliminary data.</text>
</comment>
<sequence length="79" mass="8822">MVQITYRIVEHDGGWAYQLGDTFSETYPDHDSARAAAVAAAREQKVPDENTLIEYADASGRWVTERADGHDRPQTEVEG</sequence>
<dbReference type="AlphaFoldDB" id="A0A7W8HWW9"/>
<evidence type="ECO:0000313" key="1">
    <source>
        <dbReference type="EMBL" id="MBB5291159.1"/>
    </source>
</evidence>
<dbReference type="Proteomes" id="UP000566663">
    <property type="component" value="Unassembled WGS sequence"/>
</dbReference>
<organism evidence="1 2">
    <name type="scientific">Brevundimonas basaltis</name>
    <dbReference type="NCBI Taxonomy" id="472166"/>
    <lineage>
        <taxon>Bacteria</taxon>
        <taxon>Pseudomonadati</taxon>
        <taxon>Pseudomonadota</taxon>
        <taxon>Alphaproteobacteria</taxon>
        <taxon>Caulobacterales</taxon>
        <taxon>Caulobacteraceae</taxon>
        <taxon>Brevundimonas</taxon>
    </lineage>
</organism>
<dbReference type="EMBL" id="JACHFZ010000001">
    <property type="protein sequence ID" value="MBB5291159.1"/>
    <property type="molecule type" value="Genomic_DNA"/>
</dbReference>
<reference evidence="1 2" key="1">
    <citation type="submission" date="2020-08" db="EMBL/GenBank/DDBJ databases">
        <title>Genomic Encyclopedia of Type Strains, Phase IV (KMG-IV): sequencing the most valuable type-strain genomes for metagenomic binning, comparative biology and taxonomic classification.</title>
        <authorList>
            <person name="Goeker M."/>
        </authorList>
    </citation>
    <scope>NUCLEOTIDE SEQUENCE [LARGE SCALE GENOMIC DNA]</scope>
    <source>
        <strain evidence="1 2">DSM 25335</strain>
    </source>
</reference>
<evidence type="ECO:0008006" key="3">
    <source>
        <dbReference type="Google" id="ProtNLM"/>
    </source>
</evidence>
<keyword evidence="2" id="KW-1185">Reference proteome</keyword>
<gene>
    <name evidence="1" type="ORF">HNQ67_000655</name>
</gene>
<accession>A0A7W8HWW9</accession>
<dbReference type="RefSeq" id="WP_183252272.1">
    <property type="nucleotide sequence ID" value="NZ_BAAAFF010000004.1"/>
</dbReference>
<protein>
    <recommendedName>
        <fullName evidence="3">DUF2188 domain-containing protein</fullName>
    </recommendedName>
</protein>
<name>A0A7W8HWW9_9CAUL</name>
<evidence type="ECO:0000313" key="2">
    <source>
        <dbReference type="Proteomes" id="UP000566663"/>
    </source>
</evidence>